<dbReference type="PROSITE" id="PS51109">
    <property type="entry name" value="G5"/>
    <property type="match status" value="1"/>
</dbReference>
<dbReference type="Gene3D" id="2.20.230.10">
    <property type="entry name" value="Resuscitation-promoting factor rpfb"/>
    <property type="match status" value="1"/>
</dbReference>
<dbReference type="Pfam" id="PF06725">
    <property type="entry name" value="3D"/>
    <property type="match status" value="1"/>
</dbReference>
<dbReference type="Pfam" id="PF07501">
    <property type="entry name" value="G5"/>
    <property type="match status" value="1"/>
</dbReference>
<reference evidence="4" key="1">
    <citation type="submission" date="2021-01" db="EMBL/GenBank/DDBJ databases">
        <title>Genome public.</title>
        <authorList>
            <person name="Liu C."/>
            <person name="Sun Q."/>
        </authorList>
    </citation>
    <scope>NUCLEOTIDE SEQUENCE</scope>
    <source>
        <strain evidence="4">M6</strain>
    </source>
</reference>
<dbReference type="InterPro" id="IPR007137">
    <property type="entry name" value="DUF348"/>
</dbReference>
<dbReference type="Pfam" id="PF03990">
    <property type="entry name" value="DUF348"/>
    <property type="match status" value="2"/>
</dbReference>
<dbReference type="InterPro" id="IPR011098">
    <property type="entry name" value="G5_dom"/>
</dbReference>
<feature type="chain" id="PRO_5038495646" evidence="2">
    <location>
        <begin position="31"/>
        <end position="377"/>
    </location>
</feature>
<dbReference type="EMBL" id="JAEQMG010000123">
    <property type="protein sequence ID" value="MBK6089311.1"/>
    <property type="molecule type" value="Genomic_DNA"/>
</dbReference>
<gene>
    <name evidence="4" type="ORF">JKK62_11780</name>
</gene>
<dbReference type="InterPro" id="IPR010611">
    <property type="entry name" value="3D_dom"/>
</dbReference>
<dbReference type="InterPro" id="IPR051933">
    <property type="entry name" value="Resuscitation_pf_RpfB"/>
</dbReference>
<dbReference type="InterPro" id="IPR059180">
    <property type="entry name" value="3D_YorM"/>
</dbReference>
<feature type="domain" description="G5" evidence="3">
    <location>
        <begin position="180"/>
        <end position="260"/>
    </location>
</feature>
<feature type="signal peptide" evidence="2">
    <location>
        <begin position="1"/>
        <end position="30"/>
    </location>
</feature>
<dbReference type="GO" id="GO:0019867">
    <property type="term" value="C:outer membrane"/>
    <property type="evidence" value="ECO:0007669"/>
    <property type="project" value="InterPro"/>
</dbReference>
<evidence type="ECO:0000313" key="5">
    <source>
        <dbReference type="Proteomes" id="UP000633365"/>
    </source>
</evidence>
<name>A0A935C2N6_9FIRM</name>
<keyword evidence="5" id="KW-1185">Reference proteome</keyword>
<comment type="caution">
    <text evidence="4">The sequence shown here is derived from an EMBL/GenBank/DDBJ whole genome shotgun (WGS) entry which is preliminary data.</text>
</comment>
<accession>A0A935C2N6</accession>
<protein>
    <submittedName>
        <fullName evidence="4">G5 domain-containing protein</fullName>
    </submittedName>
</protein>
<evidence type="ECO:0000256" key="2">
    <source>
        <dbReference type="SAM" id="SignalP"/>
    </source>
</evidence>
<dbReference type="RefSeq" id="WP_092966392.1">
    <property type="nucleotide sequence ID" value="NZ_JAEQMG010000123.1"/>
</dbReference>
<dbReference type="Proteomes" id="UP000633365">
    <property type="component" value="Unassembled WGS sequence"/>
</dbReference>
<dbReference type="CDD" id="cd14667">
    <property type="entry name" value="3D_containing_proteins"/>
    <property type="match status" value="1"/>
</dbReference>
<dbReference type="SMART" id="SM01208">
    <property type="entry name" value="G5"/>
    <property type="match status" value="1"/>
</dbReference>
<proteinExistence type="predicted"/>
<sequence length="377" mass="39851">MANGNAKTHKFMSVCALSLAGLTAFGSVFAVAAAATAPEQVTAEAATEAADTSVFHYLYESGEYHVLSAHEIEVKNGDESVKVVVKDGTVADAVKAAGFTLGETQVTYPPMDTKITKDITVRILDAKTVELTADGETKDVLLPYGTVEEALIMGGVKLGKEDILDVKRDKDISKVDAITIKRVTYKNETETEAVPYDKVKENSDELELGETKIGTEGKDGEKAVVKKVKYIDGERDSSETIAEKVIKKPVDEVTLVGTKGAGSTGGAGTFTDENGVEVSYKYKLTGSGTAYTAAPGASTSTGAAVYEGGVAVNPNLIPYGSKLYIVSTDGSRTYGYATAVDTGGALMDGSAIVDCFYFSYDACMSWGRRDVNVYVIE</sequence>
<dbReference type="GO" id="GO:0009254">
    <property type="term" value="P:peptidoglycan turnover"/>
    <property type="evidence" value="ECO:0007669"/>
    <property type="project" value="InterPro"/>
</dbReference>
<dbReference type="PANTHER" id="PTHR39160:SF4">
    <property type="entry name" value="RESUSCITATION-PROMOTING FACTOR RPFB"/>
    <property type="match status" value="1"/>
</dbReference>
<dbReference type="GO" id="GO:0004553">
    <property type="term" value="F:hydrolase activity, hydrolyzing O-glycosyl compounds"/>
    <property type="evidence" value="ECO:0007669"/>
    <property type="project" value="InterPro"/>
</dbReference>
<dbReference type="AlphaFoldDB" id="A0A935C2N6"/>
<organism evidence="4 5">
    <name type="scientific">Ruminococcus difficilis</name>
    <dbReference type="NCBI Taxonomy" id="2763069"/>
    <lineage>
        <taxon>Bacteria</taxon>
        <taxon>Bacillati</taxon>
        <taxon>Bacillota</taxon>
        <taxon>Clostridia</taxon>
        <taxon>Eubacteriales</taxon>
        <taxon>Oscillospiraceae</taxon>
        <taxon>Ruminococcus</taxon>
    </lineage>
</organism>
<dbReference type="PANTHER" id="PTHR39160">
    <property type="entry name" value="CELL WALL-BINDING PROTEIN YOCH"/>
    <property type="match status" value="1"/>
</dbReference>
<evidence type="ECO:0000259" key="3">
    <source>
        <dbReference type="PROSITE" id="PS51109"/>
    </source>
</evidence>
<evidence type="ECO:0000256" key="1">
    <source>
        <dbReference type="ARBA" id="ARBA00022729"/>
    </source>
</evidence>
<evidence type="ECO:0000313" key="4">
    <source>
        <dbReference type="EMBL" id="MBK6089311.1"/>
    </source>
</evidence>
<keyword evidence="1 2" id="KW-0732">Signal</keyword>